<evidence type="ECO:0000313" key="5">
    <source>
        <dbReference type="EnsemblPlants" id="Kaladp0040s0040.1.v1.1"/>
    </source>
</evidence>
<keyword evidence="6" id="KW-1185">Reference proteome</keyword>
<name>A0A7N0TLV1_KALFE</name>
<proteinExistence type="inferred from homology"/>
<protein>
    <submittedName>
        <fullName evidence="5">Uncharacterized protein</fullName>
    </submittedName>
</protein>
<sequence>MPRPRGQDVAQKPLARGLSKLRTSSDLDPLNRFVKEGSPRLGDRRSPKGSQSDPMNQKRLGTRIADLESQLEQTQVELKNLKGQLASAEAAKREVQEKSVRKDKKPEAIKSAAIPEKLHNKEIQKACAKDETLNEVIDDHQWETDVFEVPNSEMSATPHQEAEALVPEPVHSQEISEPVKISSHDLVMKDEEISCLKAMLERKDKEIKGFSEENEKVSKQLAEAKTDISLAETKGTELATKLTILGEELQESKAHATILTEKLYSVEQAKAALESEMTQLRVQTEQWRKAADAAAAVLAGDVGMKGGRTSERFGSMDKLESPAGVGYAGFVGSPGFGDELGDGLGSGKRRGVGTRMFGDLWKKKGHK</sequence>
<comment type="similarity">
    <text evidence="1">Belongs to the ICR family.</text>
</comment>
<evidence type="ECO:0000256" key="4">
    <source>
        <dbReference type="SAM" id="MobiDB-lite"/>
    </source>
</evidence>
<dbReference type="EnsemblPlants" id="Kaladp0040s0040.1.v1.1">
    <property type="protein sequence ID" value="Kaladp0040s0040.1.v1.1"/>
    <property type="gene ID" value="Kaladp0040s0040.v1.1"/>
</dbReference>
<dbReference type="PANTHER" id="PTHR34224:SF2">
    <property type="entry name" value="INTERACTOR OF CONSTITUTIVE ACTIVE ROPS 4"/>
    <property type="match status" value="1"/>
</dbReference>
<dbReference type="AlphaFoldDB" id="A0A7N0TLV1"/>
<dbReference type="InterPro" id="IPR029688">
    <property type="entry name" value="ICR"/>
</dbReference>
<dbReference type="Gramene" id="Kaladp0040s0040.3.v1.1">
    <property type="protein sequence ID" value="Kaladp0040s0040.3.v1.1"/>
    <property type="gene ID" value="Kaladp0040s0040.v1.1"/>
</dbReference>
<dbReference type="Proteomes" id="UP000594263">
    <property type="component" value="Unplaced"/>
</dbReference>
<dbReference type="EnsemblPlants" id="Kaladp0040s0040.4.v1.1">
    <property type="protein sequence ID" value="Kaladp0040s0040.4.v1.1"/>
    <property type="gene ID" value="Kaladp0040s0040.v1.1"/>
</dbReference>
<feature type="compositionally biased region" description="Basic and acidic residues" evidence="4">
    <location>
        <begin position="90"/>
        <end position="108"/>
    </location>
</feature>
<dbReference type="PANTHER" id="PTHR34224">
    <property type="entry name" value="INTERACTOR OF CONSTITUTIVE ACTIVE ROPS 2, CHLOROPLASTIC-RELATED"/>
    <property type="match status" value="1"/>
</dbReference>
<dbReference type="Gramene" id="Kaladp0040s0040.4.v1.1">
    <property type="protein sequence ID" value="Kaladp0040s0040.4.v1.1"/>
    <property type="gene ID" value="Kaladp0040s0040.v1.1"/>
</dbReference>
<feature type="region of interest" description="Disordered" evidence="4">
    <location>
        <begin position="1"/>
        <end position="61"/>
    </location>
</feature>
<dbReference type="EnsemblPlants" id="Kaladp0040s0040.2.v1.1">
    <property type="protein sequence ID" value="Kaladp0040s0040.2.v1.1"/>
    <property type="gene ID" value="Kaladp0040s0040.v1.1"/>
</dbReference>
<evidence type="ECO:0000256" key="3">
    <source>
        <dbReference type="SAM" id="Coils"/>
    </source>
</evidence>
<evidence type="ECO:0000256" key="1">
    <source>
        <dbReference type="ARBA" id="ARBA00009778"/>
    </source>
</evidence>
<feature type="compositionally biased region" description="Basic and acidic residues" evidence="4">
    <location>
        <begin position="33"/>
        <end position="46"/>
    </location>
</feature>
<accession>A0A7N0TLV1</accession>
<feature type="coiled-coil region" evidence="3">
    <location>
        <begin position="200"/>
        <end position="234"/>
    </location>
</feature>
<feature type="region of interest" description="Disordered" evidence="4">
    <location>
        <begin position="84"/>
        <end position="110"/>
    </location>
</feature>
<organism evidence="5 6">
    <name type="scientific">Kalanchoe fedtschenkoi</name>
    <name type="common">Lavender scallops</name>
    <name type="synonym">South American air plant</name>
    <dbReference type="NCBI Taxonomy" id="63787"/>
    <lineage>
        <taxon>Eukaryota</taxon>
        <taxon>Viridiplantae</taxon>
        <taxon>Streptophyta</taxon>
        <taxon>Embryophyta</taxon>
        <taxon>Tracheophyta</taxon>
        <taxon>Spermatophyta</taxon>
        <taxon>Magnoliopsida</taxon>
        <taxon>eudicotyledons</taxon>
        <taxon>Gunneridae</taxon>
        <taxon>Pentapetalae</taxon>
        <taxon>Saxifragales</taxon>
        <taxon>Crassulaceae</taxon>
        <taxon>Kalanchoe</taxon>
    </lineage>
</organism>
<dbReference type="SUPFAM" id="SSF90257">
    <property type="entry name" value="Myosin rod fragments"/>
    <property type="match status" value="1"/>
</dbReference>
<evidence type="ECO:0000256" key="2">
    <source>
        <dbReference type="ARBA" id="ARBA00023054"/>
    </source>
</evidence>
<dbReference type="EnsemblPlants" id="Kaladp0040s0040.3.v1.1">
    <property type="protein sequence ID" value="Kaladp0040s0040.3.v1.1"/>
    <property type="gene ID" value="Kaladp0040s0040.v1.1"/>
</dbReference>
<dbReference type="OMA" id="FACIFHE"/>
<keyword evidence="2 3" id="KW-0175">Coiled coil</keyword>
<evidence type="ECO:0000313" key="6">
    <source>
        <dbReference type="Proteomes" id="UP000594263"/>
    </source>
</evidence>
<dbReference type="Gramene" id="Kaladp0040s0040.2.v1.1">
    <property type="protein sequence ID" value="Kaladp0040s0040.2.v1.1"/>
    <property type="gene ID" value="Kaladp0040s0040.v1.1"/>
</dbReference>
<reference evidence="5" key="1">
    <citation type="submission" date="2021-01" db="UniProtKB">
        <authorList>
            <consortium name="EnsemblPlants"/>
        </authorList>
    </citation>
    <scope>IDENTIFICATION</scope>
</reference>
<dbReference type="Gramene" id="Kaladp0040s0040.1.v1.1">
    <property type="protein sequence ID" value="Kaladp0040s0040.1.v1.1"/>
    <property type="gene ID" value="Kaladp0040s0040.v1.1"/>
</dbReference>